<dbReference type="Gene3D" id="2.130.10.10">
    <property type="entry name" value="YVTN repeat-like/Quinoprotein amine dehydrogenase"/>
    <property type="match status" value="2"/>
</dbReference>
<dbReference type="Pfam" id="PF24684">
    <property type="entry name" value="Vgb_lyase"/>
    <property type="match status" value="1"/>
</dbReference>
<dbReference type="AlphaFoldDB" id="A0A5N6L2F9"/>
<accession>A0A5N6L2F9</accession>
<dbReference type="SUPFAM" id="SSF101898">
    <property type="entry name" value="NHL repeat"/>
    <property type="match status" value="1"/>
</dbReference>
<keyword evidence="3" id="KW-1185">Reference proteome</keyword>
<feature type="signal peptide" evidence="1">
    <location>
        <begin position="1"/>
        <end position="16"/>
    </location>
</feature>
<evidence type="ECO:0000256" key="1">
    <source>
        <dbReference type="SAM" id="SignalP"/>
    </source>
</evidence>
<sequence>MYSLLPLAALAAVASAFPQAVHDESASRFTYYDMPTALAGPCDLTTGPDGAIWVSDFLVNKIARVDPKSGHVEEYDIPYTIAADYSLPPILSVPGLNRTALACVVQPGEDGNLYAATGVRNQFLRINPTTKAIKVFTPPYFNPLGNLQPLNDFYRYKDGIYFTMTTAGKLCHFAYHTEKFTCYDVPNVLTTATAGPVGVYYASDGGIWICGFTGQYVARFDPVKKKFTKVTPVPLNGIGPAVVRAETEGKYVWYTGFLSNSMLRVEMATGAVKVYTNDVPASFPVEDTVDGDGNVWFSSLTQNTLNKLDPKTGKFTHITQPGTIVTLPASFPPYADIASHWDKATNSIWFTELARNRVGRYQL</sequence>
<dbReference type="OrthoDB" id="3625478at2759"/>
<evidence type="ECO:0008006" key="4">
    <source>
        <dbReference type="Google" id="ProtNLM"/>
    </source>
</evidence>
<name>A0A5N6L2F9_9ROSI</name>
<dbReference type="Proteomes" id="UP000327013">
    <property type="component" value="Unassembled WGS sequence"/>
</dbReference>
<evidence type="ECO:0000313" key="2">
    <source>
        <dbReference type="EMBL" id="KAB8542116.1"/>
    </source>
</evidence>
<protein>
    <recommendedName>
        <fullName evidence="4">SMP-30/Gluconolactonase/LRE-like region domain-containing protein</fullName>
    </recommendedName>
</protein>
<gene>
    <name evidence="2" type="ORF">FH972_025579</name>
</gene>
<evidence type="ECO:0000313" key="3">
    <source>
        <dbReference type="Proteomes" id="UP000327013"/>
    </source>
</evidence>
<comment type="caution">
    <text evidence="2">The sequence shown here is derived from an EMBL/GenBank/DDBJ whole genome shotgun (WGS) entry which is preliminary data.</text>
</comment>
<feature type="chain" id="PRO_5024297989" description="SMP-30/Gluconolactonase/LRE-like region domain-containing protein" evidence="1">
    <location>
        <begin position="17"/>
        <end position="363"/>
    </location>
</feature>
<dbReference type="InterPro" id="IPR015943">
    <property type="entry name" value="WD40/YVTN_repeat-like_dom_sf"/>
</dbReference>
<keyword evidence="1" id="KW-0732">Signal</keyword>
<proteinExistence type="predicted"/>
<dbReference type="InterPro" id="IPR051344">
    <property type="entry name" value="Vgb"/>
</dbReference>
<dbReference type="PANTHER" id="PTHR40274:SF3">
    <property type="entry name" value="VIRGINIAMYCIN B LYASE"/>
    <property type="match status" value="1"/>
</dbReference>
<organism evidence="2 3">
    <name type="scientific">Carpinus fangiana</name>
    <dbReference type="NCBI Taxonomy" id="176857"/>
    <lineage>
        <taxon>Eukaryota</taxon>
        <taxon>Viridiplantae</taxon>
        <taxon>Streptophyta</taxon>
        <taxon>Embryophyta</taxon>
        <taxon>Tracheophyta</taxon>
        <taxon>Spermatophyta</taxon>
        <taxon>Magnoliopsida</taxon>
        <taxon>eudicotyledons</taxon>
        <taxon>Gunneridae</taxon>
        <taxon>Pentapetalae</taxon>
        <taxon>rosids</taxon>
        <taxon>fabids</taxon>
        <taxon>Fagales</taxon>
        <taxon>Betulaceae</taxon>
        <taxon>Carpinus</taxon>
    </lineage>
</organism>
<reference evidence="2 3" key="1">
    <citation type="submission" date="2019-06" db="EMBL/GenBank/DDBJ databases">
        <title>A chromosomal-level reference genome of Carpinus fangiana (Coryloideae, Betulaceae).</title>
        <authorList>
            <person name="Yang X."/>
            <person name="Wang Z."/>
            <person name="Zhang L."/>
            <person name="Hao G."/>
            <person name="Liu J."/>
            <person name="Yang Y."/>
        </authorList>
    </citation>
    <scope>NUCLEOTIDE SEQUENCE [LARGE SCALE GENOMIC DNA]</scope>
    <source>
        <strain evidence="2">Cfa_2016G</strain>
        <tissue evidence="2">Leaf</tissue>
    </source>
</reference>
<dbReference type="PANTHER" id="PTHR40274">
    <property type="entry name" value="VIRGINIAMYCIN B LYASE"/>
    <property type="match status" value="1"/>
</dbReference>
<dbReference type="EMBL" id="VIBQ01000059">
    <property type="protein sequence ID" value="KAB8542116.1"/>
    <property type="molecule type" value="Genomic_DNA"/>
</dbReference>